<keyword evidence="3" id="KW-0694">RNA-binding</keyword>
<dbReference type="PROSITE" id="PS00301">
    <property type="entry name" value="G_TR_1"/>
    <property type="match status" value="1"/>
</dbReference>
<dbReference type="SMART" id="SM00838">
    <property type="entry name" value="EFG_C"/>
    <property type="match status" value="1"/>
</dbReference>
<evidence type="ECO:0000259" key="4">
    <source>
        <dbReference type="PROSITE" id="PS51722"/>
    </source>
</evidence>
<dbReference type="FunFam" id="3.40.50.300:FF:000055">
    <property type="entry name" value="GTP-binding protein TypA"/>
    <property type="match status" value="1"/>
</dbReference>
<dbReference type="CDD" id="cd03710">
    <property type="entry name" value="BipA_TypA_C"/>
    <property type="match status" value="1"/>
</dbReference>
<keyword evidence="3" id="KW-0820">tRNA-binding</keyword>
<dbReference type="FunFam" id="3.30.70.240:FF:000002">
    <property type="entry name" value="GTP-binding protein TypA"/>
    <property type="match status" value="1"/>
</dbReference>
<gene>
    <name evidence="5" type="primary">typA</name>
    <name evidence="3" type="synonym">bipA</name>
    <name evidence="5" type="ORF">ESZ91_10965</name>
</gene>
<dbReference type="SUPFAM" id="SSF52540">
    <property type="entry name" value="P-loop containing nucleoside triphosphate hydrolases"/>
    <property type="match status" value="1"/>
</dbReference>
<dbReference type="Gene3D" id="3.40.50.300">
    <property type="entry name" value="P-loop containing nucleotide triphosphate hydrolases"/>
    <property type="match status" value="1"/>
</dbReference>
<dbReference type="CDD" id="cd16263">
    <property type="entry name" value="BipA_III"/>
    <property type="match status" value="1"/>
</dbReference>
<comment type="function">
    <text evidence="3">A 50S ribosomal subunit assembly protein with GTPase activity, required for 50S subunit assembly at low temperatures, may also play a role in translation. Binds GTP and analogs. Binds the 70S ribosome between the 30S and 50S subunits, in a similar position as ribosome-bound EF-G; it contacts a number of ribosomal proteins, both rRNAs and the A-site tRNA.</text>
</comment>
<dbReference type="GO" id="GO:0005525">
    <property type="term" value="F:GTP binding"/>
    <property type="evidence" value="ECO:0007669"/>
    <property type="project" value="UniProtKB-UniRule"/>
</dbReference>
<dbReference type="InterPro" id="IPR048876">
    <property type="entry name" value="BipA_C"/>
</dbReference>
<dbReference type="PRINTS" id="PR00315">
    <property type="entry name" value="ELONGATNFCT"/>
</dbReference>
<dbReference type="PANTHER" id="PTHR42908">
    <property type="entry name" value="TRANSLATION ELONGATION FACTOR-RELATED"/>
    <property type="match status" value="1"/>
</dbReference>
<keyword evidence="1 3" id="KW-0547">Nucleotide-binding</keyword>
<sequence length="608" mass="67855">MIRNDLRNVAIIAHVDHGKTTLVDQMLKQSGTFRENQVVQERVMDSNDLEKERGITILAKNTSVNYHGVKINIIDTPGHADFGGEVERVLKMVNGVLILVDAAEGPMPQTRFVMQKALEMNHKLIIVVNKVDRPDARIAEVEDEILELLIDLNASDDQLESPILFCSGRAGTASRYADKDGKDLTPLFDTILNHVPPMEVNERAPLQILVSSIDYNEYVGRIGVGRIERGTAVANQEITVCNYNDFTMKKRGKLVNLYQIEGLSRTPVQSAAAGDIVCFSGLEGINIGDTICANDCVEAVKFVKISEPTVEMTFSVNDSPFAGKEGKFVTSRHLRERLYRELLKDVSLKVEDTDTAEAFKVSGRGEMHLSILIETMRREGYEFQVSTPKVLFKTIDGHLYEPVERLIVDVPEDSTGPVFQSMGERKGELVHMGAVGSRMRLEFIIPARGLFGYKSDFLTSTKGEGVMNSIFYEYQPYKGELKRRDTGSLVAFETGEAVSYGLFNAQDRGVLFVDPGTQVYEGMVVGVSPKSDDINVNVCKKKHMTNTRASGSDDAMRLNSPKKMSLEECLEFLNDDELLEVTPRTLRIRKRILDSELRAKAKAREKKA</sequence>
<dbReference type="InterPro" id="IPR042116">
    <property type="entry name" value="TypA/BipA_C"/>
</dbReference>
<dbReference type="GO" id="GO:0003924">
    <property type="term" value="F:GTPase activity"/>
    <property type="evidence" value="ECO:0007669"/>
    <property type="project" value="UniProtKB-UniRule"/>
</dbReference>
<evidence type="ECO:0000256" key="2">
    <source>
        <dbReference type="ARBA" id="ARBA00023134"/>
    </source>
</evidence>
<name>A0A4Q2K901_9FIRM</name>
<evidence type="ECO:0000313" key="5">
    <source>
        <dbReference type="EMBL" id="RXZ57867.1"/>
    </source>
</evidence>
<dbReference type="SUPFAM" id="SSF50447">
    <property type="entry name" value="Translation proteins"/>
    <property type="match status" value="1"/>
</dbReference>
<keyword evidence="3" id="KW-0699">rRNA-binding</keyword>
<dbReference type="InterPro" id="IPR047042">
    <property type="entry name" value="BipA_II"/>
</dbReference>
<dbReference type="GO" id="GO:0019843">
    <property type="term" value="F:rRNA binding"/>
    <property type="evidence" value="ECO:0007669"/>
    <property type="project" value="UniProtKB-KW"/>
</dbReference>
<dbReference type="FunFam" id="2.40.50.250:FF:000001">
    <property type="entry name" value="GTP-binding protein TypA"/>
    <property type="match status" value="1"/>
</dbReference>
<evidence type="ECO:0000256" key="3">
    <source>
        <dbReference type="HAMAP-Rule" id="MF_00849"/>
    </source>
</evidence>
<dbReference type="InterPro" id="IPR035651">
    <property type="entry name" value="BipA_V"/>
</dbReference>
<dbReference type="InterPro" id="IPR000640">
    <property type="entry name" value="EFG_V-like"/>
</dbReference>
<keyword evidence="3" id="KW-0963">Cytoplasm</keyword>
<dbReference type="InterPro" id="IPR000795">
    <property type="entry name" value="T_Tr_GTP-bd_dom"/>
</dbReference>
<dbReference type="InterPro" id="IPR006298">
    <property type="entry name" value="BipA"/>
</dbReference>
<dbReference type="GO" id="GO:0043022">
    <property type="term" value="F:ribosome binding"/>
    <property type="evidence" value="ECO:0007669"/>
    <property type="project" value="UniProtKB-UniRule"/>
</dbReference>
<dbReference type="InterPro" id="IPR005225">
    <property type="entry name" value="Small_GTP-bd"/>
</dbReference>
<dbReference type="FunFam" id="3.30.70.870:FF:000003">
    <property type="entry name" value="GTP-binding protein TypA"/>
    <property type="match status" value="1"/>
</dbReference>
<keyword evidence="2 3" id="KW-0342">GTP-binding</keyword>
<dbReference type="InterPro" id="IPR031157">
    <property type="entry name" value="G_TR_CS"/>
</dbReference>
<dbReference type="EC" id="3.6.5.-" evidence="3"/>
<dbReference type="Gene3D" id="2.40.50.250">
    <property type="entry name" value="bipa protein"/>
    <property type="match status" value="1"/>
</dbReference>
<dbReference type="Gene3D" id="3.30.70.870">
    <property type="entry name" value="Elongation Factor G (Translational Gtpase), domain 3"/>
    <property type="match status" value="1"/>
</dbReference>
<reference evidence="5 6" key="1">
    <citation type="journal article" date="2019" name="Gut">
        <title>Antibiotics-induced monodominance of a novel gut bacterial order.</title>
        <authorList>
            <person name="Hildebrand F."/>
            <person name="Moitinho-Silva L."/>
            <person name="Blasche S."/>
            <person name="Jahn M.T."/>
            <person name="Gossmann T.I."/>
            <person name="Heuerta-Cepas J."/>
            <person name="Hercog R."/>
            <person name="Luetge M."/>
            <person name="Bahram M."/>
            <person name="Pryszlak A."/>
            <person name="Alves R.J."/>
            <person name="Waszak S.M."/>
            <person name="Zhu A."/>
            <person name="Ye L."/>
            <person name="Costea P.I."/>
            <person name="Aalvink S."/>
            <person name="Belzer C."/>
            <person name="Forslund S.K."/>
            <person name="Sunagawa S."/>
            <person name="Hentschel U."/>
            <person name="Merten C."/>
            <person name="Patil K.R."/>
            <person name="Benes V."/>
            <person name="Bork P."/>
        </authorList>
    </citation>
    <scope>NUCLEOTIDE SEQUENCE [LARGE SCALE GENOMIC DNA]</scope>
    <source>
        <strain evidence="5 6">HDS1380</strain>
    </source>
</reference>
<feature type="binding site" evidence="3">
    <location>
        <begin position="129"/>
        <end position="132"/>
    </location>
    <ligand>
        <name>GTP</name>
        <dbReference type="ChEBI" id="CHEBI:37565"/>
    </ligand>
</feature>
<dbReference type="InterPro" id="IPR009000">
    <property type="entry name" value="Transl_B-barrel_sf"/>
</dbReference>
<comment type="similarity">
    <text evidence="3">Belongs to the TRAFAC class translation factor GTPase superfamily. Classic translation factor GTPase family. BipA subfamily.</text>
</comment>
<dbReference type="InterPro" id="IPR035647">
    <property type="entry name" value="EFG_III/V"/>
</dbReference>
<dbReference type="PANTHER" id="PTHR42908:SF8">
    <property type="entry name" value="TR-TYPE G DOMAIN-CONTAINING PROTEIN"/>
    <property type="match status" value="1"/>
</dbReference>
<comment type="catalytic activity">
    <reaction evidence="3">
        <text>GTP + H2O = GDP + phosphate + H(+)</text>
        <dbReference type="Rhea" id="RHEA:19669"/>
        <dbReference type="ChEBI" id="CHEBI:15377"/>
        <dbReference type="ChEBI" id="CHEBI:15378"/>
        <dbReference type="ChEBI" id="CHEBI:37565"/>
        <dbReference type="ChEBI" id="CHEBI:43474"/>
        <dbReference type="ChEBI" id="CHEBI:58189"/>
    </reaction>
</comment>
<evidence type="ECO:0000256" key="1">
    <source>
        <dbReference type="ARBA" id="ARBA00022741"/>
    </source>
</evidence>
<dbReference type="InterPro" id="IPR004161">
    <property type="entry name" value="EFTu-like_2"/>
</dbReference>
<dbReference type="GO" id="GO:1990904">
    <property type="term" value="C:ribonucleoprotein complex"/>
    <property type="evidence" value="ECO:0007669"/>
    <property type="project" value="TreeGrafter"/>
</dbReference>
<dbReference type="Proteomes" id="UP000291269">
    <property type="component" value="Unassembled WGS sequence"/>
</dbReference>
<dbReference type="GO" id="GO:0005829">
    <property type="term" value="C:cytosol"/>
    <property type="evidence" value="ECO:0007669"/>
    <property type="project" value="TreeGrafter"/>
</dbReference>
<dbReference type="NCBIfam" id="TIGR01394">
    <property type="entry name" value="TypA_BipA"/>
    <property type="match status" value="1"/>
</dbReference>
<dbReference type="PROSITE" id="PS51722">
    <property type="entry name" value="G_TR_2"/>
    <property type="match status" value="1"/>
</dbReference>
<dbReference type="Pfam" id="PF00679">
    <property type="entry name" value="EFG_C"/>
    <property type="match status" value="1"/>
</dbReference>
<comment type="subunit">
    <text evidence="3">Monomer.</text>
</comment>
<dbReference type="Gene3D" id="2.40.30.10">
    <property type="entry name" value="Translation factors"/>
    <property type="match status" value="1"/>
</dbReference>
<dbReference type="SUPFAM" id="SSF54980">
    <property type="entry name" value="EF-G C-terminal domain-like"/>
    <property type="match status" value="2"/>
</dbReference>
<organism evidence="5 6">
    <name type="scientific">Candidatus Borkfalkia ceftriaxoniphila</name>
    <dbReference type="NCBI Taxonomy" id="2508949"/>
    <lineage>
        <taxon>Bacteria</taxon>
        <taxon>Bacillati</taxon>
        <taxon>Bacillota</taxon>
        <taxon>Clostridia</taxon>
        <taxon>Christensenellales</taxon>
        <taxon>Christensenellaceae</taxon>
        <taxon>Candidatus Borkfalkia</taxon>
    </lineage>
</organism>
<comment type="caution">
    <text evidence="5">The sequence shown here is derived from an EMBL/GenBank/DDBJ whole genome shotgun (WGS) entry which is preliminary data.</text>
</comment>
<dbReference type="GO" id="GO:0000049">
    <property type="term" value="F:tRNA binding"/>
    <property type="evidence" value="ECO:0007669"/>
    <property type="project" value="UniProtKB-KW"/>
</dbReference>
<dbReference type="NCBIfam" id="TIGR00231">
    <property type="entry name" value="small_GTP"/>
    <property type="match status" value="1"/>
</dbReference>
<protein>
    <recommendedName>
        <fullName evidence="3">Large ribosomal subunit assembly factor BipA</fullName>
        <ecNumber evidence="3">3.6.5.-</ecNumber>
    </recommendedName>
    <alternativeName>
        <fullName evidence="3">GTP-binding protein BipA</fullName>
    </alternativeName>
</protein>
<dbReference type="CDD" id="cd03691">
    <property type="entry name" value="BipA_TypA_II"/>
    <property type="match status" value="1"/>
</dbReference>
<feature type="domain" description="Tr-type G" evidence="4">
    <location>
        <begin position="4"/>
        <end position="199"/>
    </location>
</feature>
<keyword evidence="6" id="KW-1185">Reference proteome</keyword>
<dbReference type="InterPro" id="IPR027417">
    <property type="entry name" value="P-loop_NTPase"/>
</dbReference>
<dbReference type="GO" id="GO:0000027">
    <property type="term" value="P:ribosomal large subunit assembly"/>
    <property type="evidence" value="ECO:0007669"/>
    <property type="project" value="UniProtKB-UniRule"/>
</dbReference>
<dbReference type="OrthoDB" id="9801591at2"/>
<dbReference type="InterPro" id="IPR047043">
    <property type="entry name" value="BipA_III"/>
</dbReference>
<dbReference type="InterPro" id="IPR047041">
    <property type="entry name" value="BipA_GTP-bd_dom"/>
</dbReference>
<dbReference type="EMBL" id="SDOZ01000005">
    <property type="protein sequence ID" value="RXZ57867.1"/>
    <property type="molecule type" value="Genomic_DNA"/>
</dbReference>
<dbReference type="RefSeq" id="WP_129227228.1">
    <property type="nucleotide sequence ID" value="NZ_SDOZ01000005.1"/>
</dbReference>
<feature type="binding site" evidence="3">
    <location>
        <begin position="16"/>
        <end position="21"/>
    </location>
    <ligand>
        <name>GTP</name>
        <dbReference type="ChEBI" id="CHEBI:37565"/>
    </ligand>
</feature>
<comment type="subcellular location">
    <subcellularLocation>
        <location evidence="3">Cytoplasm</location>
    </subcellularLocation>
    <text evidence="3">Binds to ribosomes.</text>
</comment>
<keyword evidence="3" id="KW-0378">Hydrolase</keyword>
<proteinExistence type="inferred from homology"/>
<dbReference type="Pfam" id="PF00009">
    <property type="entry name" value="GTP_EFTU"/>
    <property type="match status" value="1"/>
</dbReference>
<accession>A0A4Q2K901</accession>
<dbReference type="Gene3D" id="3.30.70.240">
    <property type="match status" value="1"/>
</dbReference>
<dbReference type="AlphaFoldDB" id="A0A4Q2K901"/>
<dbReference type="Pfam" id="PF03144">
    <property type="entry name" value="GTP_EFTU_D2"/>
    <property type="match status" value="1"/>
</dbReference>
<dbReference type="Pfam" id="PF21018">
    <property type="entry name" value="BipA_C"/>
    <property type="match status" value="1"/>
</dbReference>
<keyword evidence="3" id="KW-0690">Ribosome biogenesis</keyword>
<evidence type="ECO:0000313" key="6">
    <source>
        <dbReference type="Proteomes" id="UP000291269"/>
    </source>
</evidence>
<dbReference type="HAMAP" id="MF_00849">
    <property type="entry name" value="BipA"/>
    <property type="match status" value="1"/>
</dbReference>
<dbReference type="CDD" id="cd01891">
    <property type="entry name" value="TypA_BipA"/>
    <property type="match status" value="1"/>
</dbReference>